<evidence type="ECO:0000256" key="1">
    <source>
        <dbReference type="SAM" id="MobiDB-lite"/>
    </source>
</evidence>
<proteinExistence type="predicted"/>
<dbReference type="SUPFAM" id="SSF52540">
    <property type="entry name" value="P-loop containing nucleoside triphosphate hydrolases"/>
    <property type="match status" value="1"/>
</dbReference>
<dbReference type="EMBL" id="EU016654">
    <property type="protein sequence ID" value="ABZ09601.1"/>
    <property type="molecule type" value="Genomic_DNA"/>
</dbReference>
<protein>
    <submittedName>
        <fullName evidence="2">Putative NACHT domain protein</fullName>
    </submittedName>
</protein>
<evidence type="ECO:0000313" key="2">
    <source>
        <dbReference type="EMBL" id="ABZ09601.1"/>
    </source>
</evidence>
<feature type="compositionally biased region" description="Acidic residues" evidence="1">
    <location>
        <begin position="284"/>
        <end position="333"/>
    </location>
</feature>
<feature type="region of interest" description="Disordered" evidence="1">
    <location>
        <begin position="356"/>
        <end position="435"/>
    </location>
</feature>
<dbReference type="AlphaFoldDB" id="B3TAJ2"/>
<dbReference type="InterPro" id="IPR027417">
    <property type="entry name" value="P-loop_NTPase"/>
</dbReference>
<organism evidence="2">
    <name type="scientific">uncultured marine microorganism HF4000_APKG8D23</name>
    <dbReference type="NCBI Taxonomy" id="455554"/>
    <lineage>
        <taxon>unclassified sequences</taxon>
        <taxon>environmental samples</taxon>
    </lineage>
</organism>
<sequence>MRKIAARAMDGAAVSLLDLPPLRGNPFELRPIESTRAQDIVGRDPLLTRLREHVISESPRLILLVGERGSGRTSLINALSSQVNKKFVGQYWPEEDPVNSVMHEIAINFLGYDVPPSIGQLCEQLIETLEQGTGPLPLIALDYPSSVQINDFLTRMAPLLQRLRALVVVSLTPAQLTSLDEEVLEIFDPPERLEGLSAPQIQKMSDNLVRRRARERWNIKPDLLRAIHSNTGGNPREVVRLLRDLVDERRDAGSQGTLERLVGWQKPLVTVEEEPPEELRVEGDTPEPEPEPELEEDDWDVEPDDMWDEETEEFPDPEDVWDEDSEDEAEETAPAETVTTHGEQETLDSFVLMEEGTEPPEQPQSVSGFSGLRNRSVRVSDSMPEGLDETPITYAERRPQLTPIPVKAPPQPKPQPAFVTEAKPDTSVASSEERPVMAVEGALWTVDPSLGSSLPDLDAEPQAPPAPVFDIEQALPLVNDQPEEVFVEPEPDPVPPKIPIIMGPRWDDDEPLDRTRAASLSDSEHTVLAAAGKREVSPSDPELQALLEVGRPRLSQIYNGLRRAGLLSVRKQGRTRLFKLSHAASLELELT</sequence>
<dbReference type="Gene3D" id="3.40.50.300">
    <property type="entry name" value="P-loop containing nucleotide triphosphate hydrolases"/>
    <property type="match status" value="1"/>
</dbReference>
<dbReference type="InterPro" id="IPR011991">
    <property type="entry name" value="ArsR-like_HTH"/>
</dbReference>
<reference evidence="2" key="1">
    <citation type="journal article" date="2008" name="ISME J.">
        <title>Genomic patterns of recombination, clonal divergence and environment in marine microbial populations.</title>
        <authorList>
            <person name="Konstantinidis K.T."/>
            <person name="Delong E.F."/>
        </authorList>
    </citation>
    <scope>NUCLEOTIDE SEQUENCE</scope>
</reference>
<accession>B3TAJ2</accession>
<feature type="compositionally biased region" description="Pro residues" evidence="1">
    <location>
        <begin position="406"/>
        <end position="415"/>
    </location>
</feature>
<feature type="region of interest" description="Disordered" evidence="1">
    <location>
        <begin position="269"/>
        <end position="344"/>
    </location>
</feature>
<gene>
    <name evidence="2" type="ORF">ALOHA_HF4000APKG8D23ctg1g19</name>
</gene>
<feature type="region of interest" description="Disordered" evidence="1">
    <location>
        <begin position="485"/>
        <end position="524"/>
    </location>
</feature>
<dbReference type="CDD" id="cd00090">
    <property type="entry name" value="HTH_ARSR"/>
    <property type="match status" value="1"/>
</dbReference>
<name>B3TAJ2_9ZZZZ</name>